<organism evidence="3 4">
    <name type="scientific">Cereibacter changlensis JA139</name>
    <dbReference type="NCBI Taxonomy" id="1188249"/>
    <lineage>
        <taxon>Bacteria</taxon>
        <taxon>Pseudomonadati</taxon>
        <taxon>Pseudomonadota</taxon>
        <taxon>Alphaproteobacteria</taxon>
        <taxon>Rhodobacterales</taxon>
        <taxon>Paracoccaceae</taxon>
        <taxon>Cereibacter</taxon>
    </lineage>
</organism>
<dbReference type="OrthoDB" id="7494277at2"/>
<reference evidence="3 4" key="1">
    <citation type="submission" date="2018-03" db="EMBL/GenBank/DDBJ databases">
        <title>Cereibacter changlensis.</title>
        <authorList>
            <person name="Meyer T.E."/>
            <person name="Miller S."/>
            <person name="Lodha T."/>
            <person name="Gandham S."/>
            <person name="Chintalapati S."/>
            <person name="Chintalapati V.R."/>
        </authorList>
    </citation>
    <scope>NUCLEOTIDE SEQUENCE [LARGE SCALE GENOMIC DNA]</scope>
    <source>
        <strain evidence="3 4">JA139</strain>
    </source>
</reference>
<comment type="caution">
    <text evidence="3">The sequence shown here is derived from an EMBL/GenBank/DDBJ whole genome shotgun (WGS) entry which is preliminary data.</text>
</comment>
<evidence type="ECO:0008006" key="5">
    <source>
        <dbReference type="Google" id="ProtNLM"/>
    </source>
</evidence>
<dbReference type="EMBL" id="PZKG01000074">
    <property type="protein sequence ID" value="PTE20948.1"/>
    <property type="molecule type" value="Genomic_DNA"/>
</dbReference>
<feature type="region of interest" description="Disordered" evidence="2">
    <location>
        <begin position="517"/>
        <end position="536"/>
    </location>
</feature>
<accession>A0A2T4JSQ9</accession>
<sequence>MDTGLCATWFRDLLTGKSHASTHHDTHPPRLAPLLAPARLGDDSADVGLASGPYRSGPGHLDRRRQFRFRHRRQLVRGCGSGLDKLVLRPTSGQTTVTLERPNETSPYLISGGLTFEDAAQSYLLDVKEGAYLGILGPVTNSSGVTQQFNVSGGAGGVISFIELQGETGSNVIYTAGENGRVRLRTSVPENSASFVLDGGRLEYSGSGVLELGSLTGTGTLAYELNGAETGTIRLGGFGTSDTVEVLGATIAQVGALTLEKVGAGTLIMTGSNGYSGGTRILGGTLQFGQGSFDSPLVGNVYTGDSEDSGRLAFGYEGDTSYSGVISGAGDLAILDGAVTLSGMNTFTGLTSISEGATLALTGQGRVNQSSGVEVNGALDVSGASSAAVKSISGSGIISVGGASLSLTDSTGSFAGNVTGTGGLSIDAGSLTLTGASDLTGQFGVGDAASLTVGDGETSGWISANVLNYGALTFDRSDGGTYSGRISGTGDITLTGGGSYILTGENSNSGSVTISEGTSVQLGDGGATGRLGGSGPNSGSIANDGTLIINRSSATTYAGVISGGGNLHQIGSGRLTLNGVNSFSGGRASRPASC</sequence>
<dbReference type="Gene3D" id="2.160.20.20">
    <property type="match status" value="1"/>
</dbReference>
<dbReference type="AlphaFoldDB" id="A0A2T4JSQ9"/>
<dbReference type="NCBIfam" id="TIGR02601">
    <property type="entry name" value="autotrns_rpt"/>
    <property type="match status" value="1"/>
</dbReference>
<evidence type="ECO:0000313" key="4">
    <source>
        <dbReference type="Proteomes" id="UP000241010"/>
    </source>
</evidence>
<evidence type="ECO:0000313" key="3">
    <source>
        <dbReference type="EMBL" id="PTE20948.1"/>
    </source>
</evidence>
<dbReference type="InterPro" id="IPR012332">
    <property type="entry name" value="Autotransporter_pectin_lyase_C"/>
</dbReference>
<dbReference type="Proteomes" id="UP000241010">
    <property type="component" value="Unassembled WGS sequence"/>
</dbReference>
<gene>
    <name evidence="3" type="ORF">C5F48_14860</name>
</gene>
<proteinExistence type="predicted"/>
<evidence type="ECO:0000256" key="2">
    <source>
        <dbReference type="SAM" id="MobiDB-lite"/>
    </source>
</evidence>
<protein>
    <recommendedName>
        <fullName evidence="5">Autotransporter domain-containing protein</fullName>
    </recommendedName>
</protein>
<dbReference type="Pfam" id="PF12951">
    <property type="entry name" value="PATR"/>
    <property type="match status" value="4"/>
</dbReference>
<name>A0A2T4JSQ9_9RHOB</name>
<evidence type="ECO:0000256" key="1">
    <source>
        <dbReference type="ARBA" id="ARBA00022729"/>
    </source>
</evidence>
<keyword evidence="4" id="KW-1185">Reference proteome</keyword>
<keyword evidence="1" id="KW-0732">Signal</keyword>
<dbReference type="InterPro" id="IPR013425">
    <property type="entry name" value="Autotrns_rpt"/>
</dbReference>
<feature type="compositionally biased region" description="Gly residues" evidence="2">
    <location>
        <begin position="523"/>
        <end position="536"/>
    </location>
</feature>
<dbReference type="SUPFAM" id="SSF51126">
    <property type="entry name" value="Pectin lyase-like"/>
    <property type="match status" value="2"/>
</dbReference>
<dbReference type="InterPro" id="IPR011050">
    <property type="entry name" value="Pectin_lyase_fold/virulence"/>
</dbReference>